<dbReference type="SUPFAM" id="SSF56601">
    <property type="entry name" value="beta-lactamase/transpeptidase-like"/>
    <property type="match status" value="1"/>
</dbReference>
<dbReference type="InterPro" id="IPR012338">
    <property type="entry name" value="Beta-lactam/transpept-like"/>
</dbReference>
<dbReference type="GO" id="GO:0008658">
    <property type="term" value="F:penicillin binding"/>
    <property type="evidence" value="ECO:0007669"/>
    <property type="project" value="InterPro"/>
</dbReference>
<dbReference type="PANTHER" id="PTHR30627:SF1">
    <property type="entry name" value="PEPTIDOGLYCAN D,D-TRANSPEPTIDASE FTSI"/>
    <property type="match status" value="1"/>
</dbReference>
<dbReference type="GO" id="GO:0071555">
    <property type="term" value="P:cell wall organization"/>
    <property type="evidence" value="ECO:0007669"/>
    <property type="project" value="TreeGrafter"/>
</dbReference>
<organism evidence="8 9">
    <name type="scientific">Flexivirga aerilata</name>
    <dbReference type="NCBI Taxonomy" id="1656889"/>
    <lineage>
        <taxon>Bacteria</taxon>
        <taxon>Bacillati</taxon>
        <taxon>Actinomycetota</taxon>
        <taxon>Actinomycetes</taxon>
        <taxon>Micrococcales</taxon>
        <taxon>Dermacoccaceae</taxon>
        <taxon>Flexivirga</taxon>
    </lineage>
</organism>
<comment type="caution">
    <text evidence="8">The sequence shown here is derived from an EMBL/GenBank/DDBJ whole genome shotgun (WGS) entry which is preliminary data.</text>
</comment>
<evidence type="ECO:0000259" key="7">
    <source>
        <dbReference type="Pfam" id="PF03717"/>
    </source>
</evidence>
<feature type="transmembrane region" description="Helical" evidence="5">
    <location>
        <begin position="21"/>
        <end position="40"/>
    </location>
</feature>
<dbReference type="Gene3D" id="3.40.710.10">
    <property type="entry name" value="DD-peptidase/beta-lactamase superfamily"/>
    <property type="match status" value="1"/>
</dbReference>
<evidence type="ECO:0000313" key="9">
    <source>
        <dbReference type="Proteomes" id="UP000557772"/>
    </source>
</evidence>
<feature type="domain" description="Penicillin-binding protein transpeptidase" evidence="6">
    <location>
        <begin position="271"/>
        <end position="575"/>
    </location>
</feature>
<feature type="region of interest" description="Disordered" evidence="4">
    <location>
        <begin position="585"/>
        <end position="606"/>
    </location>
</feature>
<comment type="subcellular location">
    <subcellularLocation>
        <location evidence="1">Membrane</location>
    </subcellularLocation>
</comment>
<evidence type="ECO:0000313" key="8">
    <source>
        <dbReference type="EMBL" id="NNG39632.1"/>
    </source>
</evidence>
<accession>A0A849ASC8</accession>
<proteinExistence type="inferred from homology"/>
<dbReference type="InterPro" id="IPR005311">
    <property type="entry name" value="PBP_dimer"/>
</dbReference>
<feature type="domain" description="Penicillin-binding protein dimerisation" evidence="7">
    <location>
        <begin position="64"/>
        <end position="222"/>
    </location>
</feature>
<gene>
    <name evidence="8" type="ORF">HJ588_10155</name>
</gene>
<evidence type="ECO:0000256" key="3">
    <source>
        <dbReference type="ARBA" id="ARBA00023136"/>
    </source>
</evidence>
<dbReference type="Gene3D" id="3.30.450.330">
    <property type="match status" value="1"/>
</dbReference>
<keyword evidence="9" id="KW-1185">Reference proteome</keyword>
<dbReference type="Gene3D" id="3.90.1310.10">
    <property type="entry name" value="Penicillin-binding protein 2a (Domain 2)"/>
    <property type="match status" value="1"/>
</dbReference>
<evidence type="ECO:0000256" key="1">
    <source>
        <dbReference type="ARBA" id="ARBA00004370"/>
    </source>
</evidence>
<dbReference type="GO" id="GO:0005886">
    <property type="term" value="C:plasma membrane"/>
    <property type="evidence" value="ECO:0007669"/>
    <property type="project" value="TreeGrafter"/>
</dbReference>
<sequence>MPPKRPRKPVALGVGHPRRRARVLLVATLFVFSIFAAQLLRIQGFDAQRVSAKALDSRLHVSSIPAQRGSIVDANGTVLAASLDRVDIVGDATATVVYKKRVDGQVRTVGLAGAATDIANAIGAQPQPILTALQQAEKKKSQFTYLAKGVTPAQWKTVQALQIPGISSEAASERDYPQGTALAPLLGWVDASGQPGGGVEQMEQKTLNGTPGKHVYEQAPDGTMIATGDNKDKPAVDGKDVQLTINNDLQWYAQNALSQAVKKAGALSGEIVVMDPKQNLKAVASYPSFDNNNIGAATSGQLQSRPFTDAYEPGSTGKVITMSALLAEGKATPTSQVVVPPTLSRAGTTFHDAEVHGTENLTLAGVLAQSSNIGTMLAGSKLPSSTVYDYMRKFGLGQTSGTGYPGESDGVLSPFQKWSETQKYTVLYGQGVAATGIQEASIFATIANNGVREPIKLVSGIGENGTFTRPTDDRTSQQVVSSSVASQVTKMMEGVVSSDGTAKSALVPGYSIAGKTGTANRYDATLGRYDGYTASFIGFAPASNPRYVVAVTIQRPTKGSIFGGDVAAPVFSQVMSYALKNGGVPPSGKQAAPYPLTFQPASSRKP</sequence>
<dbReference type="InterPro" id="IPR050515">
    <property type="entry name" value="Beta-lactam/transpept"/>
</dbReference>
<evidence type="ECO:0000256" key="4">
    <source>
        <dbReference type="SAM" id="MobiDB-lite"/>
    </source>
</evidence>
<dbReference type="Proteomes" id="UP000557772">
    <property type="component" value="Unassembled WGS sequence"/>
</dbReference>
<name>A0A849ASC8_9MICO</name>
<reference evidence="8 9" key="1">
    <citation type="submission" date="2020-05" db="EMBL/GenBank/DDBJ databases">
        <title>Flexivirga sp. ID2601S isolated from air conditioner.</title>
        <authorList>
            <person name="Kim D.H."/>
        </authorList>
    </citation>
    <scope>NUCLEOTIDE SEQUENCE [LARGE SCALE GENOMIC DNA]</scope>
    <source>
        <strain evidence="8 9">ID2601S</strain>
    </source>
</reference>
<dbReference type="AlphaFoldDB" id="A0A849ASC8"/>
<evidence type="ECO:0000256" key="2">
    <source>
        <dbReference type="ARBA" id="ARBA00007171"/>
    </source>
</evidence>
<keyword evidence="5" id="KW-1133">Transmembrane helix</keyword>
<comment type="similarity">
    <text evidence="2">Belongs to the transpeptidase family.</text>
</comment>
<dbReference type="PANTHER" id="PTHR30627">
    <property type="entry name" value="PEPTIDOGLYCAN D,D-TRANSPEPTIDASE"/>
    <property type="match status" value="1"/>
</dbReference>
<evidence type="ECO:0000256" key="5">
    <source>
        <dbReference type="SAM" id="Phobius"/>
    </source>
</evidence>
<keyword evidence="3 5" id="KW-0472">Membrane</keyword>
<dbReference type="Pfam" id="PF03717">
    <property type="entry name" value="PBP_dimer"/>
    <property type="match status" value="1"/>
</dbReference>
<keyword evidence="5" id="KW-0812">Transmembrane</keyword>
<protein>
    <submittedName>
        <fullName evidence="8">Penicillin-binding protein 2</fullName>
    </submittedName>
</protein>
<dbReference type="InterPro" id="IPR001460">
    <property type="entry name" value="PCN-bd_Tpept"/>
</dbReference>
<dbReference type="EMBL" id="JABENB010000001">
    <property type="protein sequence ID" value="NNG39632.1"/>
    <property type="molecule type" value="Genomic_DNA"/>
</dbReference>
<evidence type="ECO:0000259" key="6">
    <source>
        <dbReference type="Pfam" id="PF00905"/>
    </source>
</evidence>
<dbReference type="Pfam" id="PF00905">
    <property type="entry name" value="Transpeptidase"/>
    <property type="match status" value="1"/>
</dbReference>
<dbReference type="RefSeq" id="WP_171154543.1">
    <property type="nucleotide sequence ID" value="NZ_JABENB010000001.1"/>
</dbReference>
<dbReference type="InterPro" id="IPR036138">
    <property type="entry name" value="PBP_dimer_sf"/>
</dbReference>
<dbReference type="SUPFAM" id="SSF56519">
    <property type="entry name" value="Penicillin binding protein dimerisation domain"/>
    <property type="match status" value="1"/>
</dbReference>